<comment type="caution">
    <text evidence="1">The sequence shown here is derived from an EMBL/GenBank/DDBJ whole genome shotgun (WGS) entry which is preliminary data.</text>
</comment>
<gene>
    <name evidence="1" type="ORF">EZS26_001955</name>
</gene>
<protein>
    <submittedName>
        <fullName evidence="1">Uncharacterized protein</fullName>
    </submittedName>
</protein>
<dbReference type="Proteomes" id="UP000324575">
    <property type="component" value="Unassembled WGS sequence"/>
</dbReference>
<reference evidence="1 2" key="1">
    <citation type="submission" date="2019-03" db="EMBL/GenBank/DDBJ databases">
        <title>Single cell metagenomics reveals metabolic interactions within the superorganism composed of flagellate Streblomastix strix and complex community of Bacteroidetes bacteria on its surface.</title>
        <authorList>
            <person name="Treitli S.C."/>
            <person name="Kolisko M."/>
            <person name="Husnik F."/>
            <person name="Keeling P."/>
            <person name="Hampl V."/>
        </authorList>
    </citation>
    <scope>NUCLEOTIDE SEQUENCE [LARGE SCALE GENOMIC DNA]</scope>
    <source>
        <strain evidence="1">St1</strain>
    </source>
</reference>
<evidence type="ECO:0000313" key="2">
    <source>
        <dbReference type="Proteomes" id="UP000324575"/>
    </source>
</evidence>
<evidence type="ECO:0000313" key="1">
    <source>
        <dbReference type="EMBL" id="KAA6301952.1"/>
    </source>
</evidence>
<dbReference type="AlphaFoldDB" id="A0A5M8P0P4"/>
<name>A0A5M8P0P4_9BACT</name>
<accession>A0A5M8P0P4</accession>
<proteinExistence type="predicted"/>
<dbReference type="EMBL" id="SNRX01000012">
    <property type="protein sequence ID" value="KAA6301952.1"/>
    <property type="molecule type" value="Genomic_DNA"/>
</dbReference>
<organism evidence="1 2">
    <name type="scientific">Candidatus Ordinivivax streblomastigis</name>
    <dbReference type="NCBI Taxonomy" id="2540710"/>
    <lineage>
        <taxon>Bacteria</taxon>
        <taxon>Pseudomonadati</taxon>
        <taxon>Bacteroidota</taxon>
        <taxon>Bacteroidia</taxon>
        <taxon>Bacteroidales</taxon>
        <taxon>Candidatus Ordinivivax</taxon>
    </lineage>
</organism>
<sequence>MESLHNFKRGDIVEVLCDDHFELGIVLFPPESDDCYTVLFGSDYNFESYPKSIYVFPPRMPVSDELKTVLTTYLNDYWLWEIEAFAATTLPKCISRLPVFVRVDDCGIWDNRIKFQTDKSDKIDIQKMISMSIEDEPKIVGENLQHDLSDDELQQIKAFVKNNKQVLLDMNKQKISAVEYFFIDIKNEFTN</sequence>